<dbReference type="Proteomes" id="UP001055439">
    <property type="component" value="Chromosome 1"/>
</dbReference>
<name>A0A9E7EC68_9LILI</name>
<dbReference type="EMBL" id="CP097502">
    <property type="protein sequence ID" value="URD74242.1"/>
    <property type="molecule type" value="Genomic_DNA"/>
</dbReference>
<proteinExistence type="predicted"/>
<evidence type="ECO:0000313" key="1">
    <source>
        <dbReference type="EMBL" id="URD74242.1"/>
    </source>
</evidence>
<reference evidence="1" key="1">
    <citation type="submission" date="2022-05" db="EMBL/GenBank/DDBJ databases">
        <title>The Musa troglodytarum L. genome provides insights into the mechanism of non-climacteric behaviour and enrichment of carotenoids.</title>
        <authorList>
            <person name="Wang J."/>
        </authorList>
    </citation>
    <scope>NUCLEOTIDE SEQUENCE</scope>
    <source>
        <tissue evidence="1">Leaf</tissue>
    </source>
</reference>
<dbReference type="AlphaFoldDB" id="A0A9E7EC68"/>
<organism evidence="1 2">
    <name type="scientific">Musa troglodytarum</name>
    <name type="common">fe'i banana</name>
    <dbReference type="NCBI Taxonomy" id="320322"/>
    <lineage>
        <taxon>Eukaryota</taxon>
        <taxon>Viridiplantae</taxon>
        <taxon>Streptophyta</taxon>
        <taxon>Embryophyta</taxon>
        <taxon>Tracheophyta</taxon>
        <taxon>Spermatophyta</taxon>
        <taxon>Magnoliopsida</taxon>
        <taxon>Liliopsida</taxon>
        <taxon>Zingiberales</taxon>
        <taxon>Musaceae</taxon>
        <taxon>Musa</taxon>
    </lineage>
</organism>
<sequence>MSGWPKSKSHPLSMSLISSSSVRVSNLPPFIFLPSSVDASLFLPFYCALKRRWAREEAEEEVAGNRRIRHGYYRLD</sequence>
<keyword evidence="2" id="KW-1185">Reference proteome</keyword>
<protein>
    <submittedName>
        <fullName evidence="1">Uncharacterized protein</fullName>
    </submittedName>
</protein>
<evidence type="ECO:0000313" key="2">
    <source>
        <dbReference type="Proteomes" id="UP001055439"/>
    </source>
</evidence>
<gene>
    <name evidence="1" type="ORF">MUK42_36044</name>
</gene>
<accession>A0A9E7EC68</accession>